<keyword evidence="4" id="KW-0997">Cell inner membrane</keyword>
<keyword evidence="5" id="KW-0812">Transmembrane</keyword>
<feature type="compositionally biased region" description="Basic and acidic residues" evidence="9">
    <location>
        <begin position="213"/>
        <end position="223"/>
    </location>
</feature>
<evidence type="ECO:0000256" key="2">
    <source>
        <dbReference type="ARBA" id="ARBA00022448"/>
    </source>
</evidence>
<keyword evidence="3" id="KW-1003">Cell membrane</keyword>
<comment type="caution">
    <text evidence="11">The sequence shown here is derived from an EMBL/GenBank/DDBJ whole genome shotgun (WGS) entry which is preliminary data.</text>
</comment>
<keyword evidence="12" id="KW-1185">Reference proteome</keyword>
<evidence type="ECO:0000256" key="8">
    <source>
        <dbReference type="ARBA" id="ARBA00023136"/>
    </source>
</evidence>
<evidence type="ECO:0000256" key="4">
    <source>
        <dbReference type="ARBA" id="ARBA00022519"/>
    </source>
</evidence>
<proteinExistence type="predicted"/>
<dbReference type="RefSeq" id="WP_285764853.1">
    <property type="nucleotide sequence ID" value="NZ_BSYJ01000005.1"/>
</dbReference>
<feature type="domain" description="Type II secretion system protein GspC N-terminal" evidence="10">
    <location>
        <begin position="58"/>
        <end position="156"/>
    </location>
</feature>
<name>A0ABQ6M1K7_9GAMM</name>
<organism evidence="11 12">
    <name type="scientific">Biformimicrobium ophioploci</name>
    <dbReference type="NCBI Taxonomy" id="3036711"/>
    <lineage>
        <taxon>Bacteria</taxon>
        <taxon>Pseudomonadati</taxon>
        <taxon>Pseudomonadota</taxon>
        <taxon>Gammaproteobacteria</taxon>
        <taxon>Cellvibrionales</taxon>
        <taxon>Microbulbiferaceae</taxon>
        <taxon>Biformimicrobium</taxon>
    </lineage>
</organism>
<keyword evidence="8" id="KW-0472">Membrane</keyword>
<dbReference type="Proteomes" id="UP001224392">
    <property type="component" value="Unassembled WGS sequence"/>
</dbReference>
<feature type="compositionally biased region" description="Basic and acidic residues" evidence="9">
    <location>
        <begin position="194"/>
        <end position="205"/>
    </location>
</feature>
<accession>A0ABQ6M1K7</accession>
<comment type="subcellular location">
    <subcellularLocation>
        <location evidence="1">Cell inner membrane</location>
    </subcellularLocation>
</comment>
<evidence type="ECO:0000256" key="7">
    <source>
        <dbReference type="ARBA" id="ARBA00022989"/>
    </source>
</evidence>
<evidence type="ECO:0000256" key="6">
    <source>
        <dbReference type="ARBA" id="ARBA00022927"/>
    </source>
</evidence>
<evidence type="ECO:0000256" key="1">
    <source>
        <dbReference type="ARBA" id="ARBA00004533"/>
    </source>
</evidence>
<dbReference type="Gene3D" id="2.30.30.830">
    <property type="match status" value="1"/>
</dbReference>
<keyword evidence="6" id="KW-0653">Protein transport</keyword>
<protein>
    <recommendedName>
        <fullName evidence="10">Type II secretion system protein GspC N-terminal domain-containing protein</fullName>
    </recommendedName>
</protein>
<sequence length="223" mass="24370">MTVWFERINNTKTGRWGLLAVAGLLFVGANVLAYGDLFTGGKEDSGLLVTRKAVLPQSNSNLPRTSFFGTAKVEQSKKPKVPAPVAEDLPVTRLNLVLSGVLSHTQADRASALIAEKGKAAKRYFVGDAIPGGVQLHSVDVNHVVLQRADRLERLNYPDYSGRASLPQNTNTSSAPRTARRIDTGANSAVLSPEQRRQSMRERLKQRQAAAQERMKGNRQPDL</sequence>
<feature type="compositionally biased region" description="Polar residues" evidence="9">
    <location>
        <begin position="166"/>
        <end position="176"/>
    </location>
</feature>
<evidence type="ECO:0000313" key="11">
    <source>
        <dbReference type="EMBL" id="GMG88244.1"/>
    </source>
</evidence>
<evidence type="ECO:0000313" key="12">
    <source>
        <dbReference type="Proteomes" id="UP001224392"/>
    </source>
</evidence>
<evidence type="ECO:0000256" key="9">
    <source>
        <dbReference type="SAM" id="MobiDB-lite"/>
    </source>
</evidence>
<keyword evidence="2" id="KW-0813">Transport</keyword>
<evidence type="ECO:0000256" key="5">
    <source>
        <dbReference type="ARBA" id="ARBA00022692"/>
    </source>
</evidence>
<evidence type="ECO:0000259" key="10">
    <source>
        <dbReference type="Pfam" id="PF11356"/>
    </source>
</evidence>
<dbReference type="Pfam" id="PF11356">
    <property type="entry name" value="T2SSC"/>
    <property type="match status" value="1"/>
</dbReference>
<dbReference type="InterPro" id="IPR024961">
    <property type="entry name" value="T2SS_GspC_N"/>
</dbReference>
<evidence type="ECO:0000256" key="3">
    <source>
        <dbReference type="ARBA" id="ARBA00022475"/>
    </source>
</evidence>
<reference evidence="11 12" key="1">
    <citation type="submission" date="2023-04" db="EMBL/GenBank/DDBJ databases">
        <title>Marinobulbifer ophiurae gen. nov., sp. Nov., isolate from tissue of brittle star Ophioplocus japonicus.</title>
        <authorList>
            <person name="Kawano K."/>
            <person name="Sawayama S."/>
            <person name="Nakagawa S."/>
        </authorList>
    </citation>
    <scope>NUCLEOTIDE SEQUENCE [LARGE SCALE GENOMIC DNA]</scope>
    <source>
        <strain evidence="11 12">NKW57</strain>
    </source>
</reference>
<dbReference type="EMBL" id="BSYJ01000005">
    <property type="protein sequence ID" value="GMG88244.1"/>
    <property type="molecule type" value="Genomic_DNA"/>
</dbReference>
<feature type="region of interest" description="Disordered" evidence="9">
    <location>
        <begin position="159"/>
        <end position="223"/>
    </location>
</feature>
<keyword evidence="7" id="KW-1133">Transmembrane helix</keyword>
<gene>
    <name evidence="11" type="ORF">MNKW57_25650</name>
</gene>